<evidence type="ECO:0000256" key="13">
    <source>
        <dbReference type="ARBA" id="ARBA00023180"/>
    </source>
</evidence>
<dbReference type="Proteomes" id="UP001557470">
    <property type="component" value="Unassembled WGS sequence"/>
</dbReference>
<keyword evidence="9" id="KW-1133">Transmembrane helix</keyword>
<dbReference type="AlphaFoldDB" id="A0ABD0WRC7"/>
<evidence type="ECO:0000256" key="3">
    <source>
        <dbReference type="ARBA" id="ARBA00022475"/>
    </source>
</evidence>
<evidence type="ECO:0000256" key="15">
    <source>
        <dbReference type="ARBA" id="ARBA00037793"/>
    </source>
</evidence>
<feature type="signal peptide" evidence="19">
    <location>
        <begin position="1"/>
        <end position="22"/>
    </location>
</feature>
<evidence type="ECO:0000256" key="1">
    <source>
        <dbReference type="ARBA" id="ARBA00010246"/>
    </source>
</evidence>
<evidence type="ECO:0000259" key="21">
    <source>
        <dbReference type="Pfam" id="PF22850"/>
    </source>
</evidence>
<evidence type="ECO:0000256" key="5">
    <source>
        <dbReference type="ARBA" id="ARBA00022729"/>
    </source>
</evidence>
<comment type="similarity">
    <text evidence="1">Belongs to the CATSPERD family.</text>
</comment>
<dbReference type="Pfam" id="PF15020">
    <property type="entry name" value="Beta-prop_CATSPERD"/>
    <property type="match status" value="1"/>
</dbReference>
<evidence type="ECO:0000256" key="6">
    <source>
        <dbReference type="ARBA" id="ARBA00022782"/>
    </source>
</evidence>
<evidence type="ECO:0000256" key="16">
    <source>
        <dbReference type="ARBA" id="ARBA00040129"/>
    </source>
</evidence>
<evidence type="ECO:0000256" key="9">
    <source>
        <dbReference type="ARBA" id="ARBA00022989"/>
    </source>
</evidence>
<evidence type="ECO:0000256" key="4">
    <source>
        <dbReference type="ARBA" id="ARBA00022692"/>
    </source>
</evidence>
<keyword evidence="11" id="KW-0472">Membrane</keyword>
<keyword evidence="6" id="KW-0221">Differentiation</keyword>
<name>A0ABD0WRC7_UMBPY</name>
<evidence type="ECO:0000256" key="8">
    <source>
        <dbReference type="ARBA" id="ARBA00022871"/>
    </source>
</evidence>
<keyword evidence="12" id="KW-1015">Disulfide bond</keyword>
<dbReference type="InterPro" id="IPR053813">
    <property type="entry name" value="CATSPERD_beta-prop"/>
</dbReference>
<gene>
    <name evidence="22" type="ORF">UPYG_G00181060</name>
</gene>
<dbReference type="InterPro" id="IPR028751">
    <property type="entry name" value="CATSPERD/E"/>
</dbReference>
<evidence type="ECO:0000313" key="23">
    <source>
        <dbReference type="Proteomes" id="UP001557470"/>
    </source>
</evidence>
<feature type="chain" id="PRO_5044861849" description="Cation channel sperm-associated auxiliary subunit delta" evidence="19">
    <location>
        <begin position="23"/>
        <end position="750"/>
    </location>
</feature>
<evidence type="ECO:0000256" key="11">
    <source>
        <dbReference type="ARBA" id="ARBA00023136"/>
    </source>
</evidence>
<keyword evidence="4" id="KW-0812">Transmembrane</keyword>
<dbReference type="Pfam" id="PF22850">
    <property type="entry name" value="CATSPERD-E_C"/>
    <property type="match status" value="1"/>
</dbReference>
<dbReference type="PANTHER" id="PTHR33722:SF1">
    <property type="entry name" value="CATION CHANNEL SPERM-ASSOCIATED AUXILIARY SUBUNIT DELTA"/>
    <property type="match status" value="1"/>
</dbReference>
<organism evidence="22 23">
    <name type="scientific">Umbra pygmaea</name>
    <name type="common">Eastern mudminnow</name>
    <dbReference type="NCBI Taxonomy" id="75934"/>
    <lineage>
        <taxon>Eukaryota</taxon>
        <taxon>Metazoa</taxon>
        <taxon>Chordata</taxon>
        <taxon>Craniata</taxon>
        <taxon>Vertebrata</taxon>
        <taxon>Euteleostomi</taxon>
        <taxon>Actinopterygii</taxon>
        <taxon>Neopterygii</taxon>
        <taxon>Teleostei</taxon>
        <taxon>Protacanthopterygii</taxon>
        <taxon>Esociformes</taxon>
        <taxon>Umbridae</taxon>
        <taxon>Umbra</taxon>
    </lineage>
</organism>
<evidence type="ECO:0000256" key="10">
    <source>
        <dbReference type="ARBA" id="ARBA00023069"/>
    </source>
</evidence>
<keyword evidence="5 19" id="KW-0732">Signal</keyword>
<evidence type="ECO:0000313" key="22">
    <source>
        <dbReference type="EMBL" id="KAL0979125.1"/>
    </source>
</evidence>
<keyword evidence="10" id="KW-0969">Cilium</keyword>
<comment type="function">
    <text evidence="18">Auxiliary component of the CatSper complex, a complex involved in sperm cell hyperactivation. Sperm cell hyperactivation is needed for sperm motility which is essential late in the preparation of sperm for fertilization. Required for CATSPER1 stability before intraflagellar transport and/or incorporation of the CatSper complex channel into the flagellar membrane.</text>
</comment>
<keyword evidence="23" id="KW-1185">Reference proteome</keyword>
<keyword evidence="13" id="KW-0325">Glycoprotein</keyword>
<proteinExistence type="inferred from homology"/>
<comment type="caution">
    <text evidence="22">The sequence shown here is derived from an EMBL/GenBank/DDBJ whole genome shotgun (WGS) entry which is preliminary data.</text>
</comment>
<sequence length="750" mass="85192">MLKIQQFFFLILLFFALPFCRNSQSRFSPGIYPQVVEKQDQSIPESFETSLYYQEKQEALVQSQCHGHLVLYMGRWITITRTLFSSVSTPLFYEGAEKLQGSVSSADFVLDNLAIVIDGKLYLYSLTNEKWTAAQGVKSTVTTVSTLQCCFSKAKACMEKSSSVCLYNRGSVLEDQQVYLSKDGGKVFTNLPMAPKSTEFVGGVFIMPAVSSFVTMKIHEHSKFSLDYTFQGDIEETDQEDMPDPLSSTNVIQPAGLRGELIIWSPHLLVYSSFHGRDHCGLHLIGDEEADFPPPESTIVQVATDNSERIAILTSNGVLYYGRTWQSTRLVRVSSLIDNPKKNLMLFTARGRLMLIQVWKDQSNTIRFDTRLIEVLLEHTMPPVFDCTLEEFNLAPHYDKYLYFHMDMGDTVTVPINILPLPSCQFVPMEYDVTQVEYLKEDGTLKASPYENSLATVTVDLKYRGVACRHLRALKSHIIMGCPPKKHLQISTKGNACSKGIITQDQLMNNFSYVIPKAAYDPLLQFRPGSANSNLHVPYSFTEYLCPQLAYTDTPWIPTLEVWNNNEFKELGQTDFVLYEVNGMHNYRYLQSAKDAKCVSQPQNWTTMMRQQLNGLKPNTAWNRGNYMSCKDKNGPPLTDPEAEYQVLNPASNNRILFPNYNGIYTFKAIVVDPRYSYCNLSTTFTVYVHGGVSTKPLSSLVSRIVILFTFAAVLLIDFFLRQHSQEGSYEHNFITQLYANVCQKIKMLK</sequence>
<evidence type="ECO:0000256" key="14">
    <source>
        <dbReference type="ARBA" id="ARBA00023273"/>
    </source>
</evidence>
<feature type="domain" description="CATSPERD/E C-terminal" evidence="21">
    <location>
        <begin position="510"/>
        <end position="716"/>
    </location>
</feature>
<evidence type="ECO:0000256" key="7">
    <source>
        <dbReference type="ARBA" id="ARBA00022846"/>
    </source>
</evidence>
<dbReference type="PANTHER" id="PTHR33722">
    <property type="entry name" value="CATION CHANNEL SPERM-ASSOCIATED PROTEIN SUBUNIT DELTA-RELATED"/>
    <property type="match status" value="1"/>
</dbReference>
<dbReference type="GO" id="GO:0030154">
    <property type="term" value="P:cell differentiation"/>
    <property type="evidence" value="ECO:0007669"/>
    <property type="project" value="UniProtKB-KW"/>
</dbReference>
<evidence type="ECO:0000256" key="19">
    <source>
        <dbReference type="SAM" id="SignalP"/>
    </source>
</evidence>
<evidence type="ECO:0000256" key="18">
    <source>
        <dbReference type="ARBA" id="ARBA00046028"/>
    </source>
</evidence>
<keyword evidence="2" id="KW-0217">Developmental protein</keyword>
<evidence type="ECO:0000256" key="17">
    <source>
        <dbReference type="ARBA" id="ARBA00041424"/>
    </source>
</evidence>
<protein>
    <recommendedName>
        <fullName evidence="16">Cation channel sperm-associated auxiliary subunit delta</fullName>
    </recommendedName>
    <alternativeName>
        <fullName evidence="17">Transmembrane protein 146</fullName>
    </alternativeName>
</protein>
<feature type="domain" description="CATSPERD beta-propeller" evidence="20">
    <location>
        <begin position="49"/>
        <end position="363"/>
    </location>
</feature>
<keyword evidence="14" id="KW-0966">Cell projection</keyword>
<evidence type="ECO:0000259" key="20">
    <source>
        <dbReference type="Pfam" id="PF15020"/>
    </source>
</evidence>
<keyword evidence="8" id="KW-0744">Spermatogenesis</keyword>
<comment type="subcellular location">
    <subcellularLocation>
        <location evidence="15">Cell projection</location>
        <location evidence="15">Cilium</location>
        <location evidence="15">Flagellum membrane</location>
        <topology evidence="15">Single-pass type I membrane protein</topology>
    </subcellularLocation>
</comment>
<dbReference type="GO" id="GO:0007283">
    <property type="term" value="P:spermatogenesis"/>
    <property type="evidence" value="ECO:0007669"/>
    <property type="project" value="UniProtKB-KW"/>
</dbReference>
<dbReference type="EMBL" id="JAGEUA010000005">
    <property type="protein sequence ID" value="KAL0979125.1"/>
    <property type="molecule type" value="Genomic_DNA"/>
</dbReference>
<evidence type="ECO:0000256" key="12">
    <source>
        <dbReference type="ARBA" id="ARBA00023157"/>
    </source>
</evidence>
<evidence type="ECO:0000256" key="2">
    <source>
        <dbReference type="ARBA" id="ARBA00022473"/>
    </source>
</evidence>
<keyword evidence="7" id="KW-0282">Flagellum</keyword>
<dbReference type="InterPro" id="IPR053814">
    <property type="entry name" value="CATSPERD/E_C"/>
</dbReference>
<reference evidence="22 23" key="1">
    <citation type="submission" date="2024-06" db="EMBL/GenBank/DDBJ databases">
        <authorList>
            <person name="Pan Q."/>
            <person name="Wen M."/>
            <person name="Jouanno E."/>
            <person name="Zahm M."/>
            <person name="Klopp C."/>
            <person name="Cabau C."/>
            <person name="Louis A."/>
            <person name="Berthelot C."/>
            <person name="Parey E."/>
            <person name="Roest Crollius H."/>
            <person name="Montfort J."/>
            <person name="Robinson-Rechavi M."/>
            <person name="Bouchez O."/>
            <person name="Lampietro C."/>
            <person name="Lopez Roques C."/>
            <person name="Donnadieu C."/>
            <person name="Postlethwait J."/>
            <person name="Bobe J."/>
            <person name="Verreycken H."/>
            <person name="Guiguen Y."/>
        </authorList>
    </citation>
    <scope>NUCLEOTIDE SEQUENCE [LARGE SCALE GENOMIC DNA]</scope>
    <source>
        <strain evidence="22">Up_M1</strain>
        <tissue evidence="22">Testis</tissue>
    </source>
</reference>
<keyword evidence="3" id="KW-1003">Cell membrane</keyword>
<accession>A0ABD0WRC7</accession>